<feature type="region of interest" description="Disordered" evidence="1">
    <location>
        <begin position="12"/>
        <end position="52"/>
    </location>
</feature>
<accession>A0A1Y3BTL3</accession>
<reference evidence="2 3" key="1">
    <citation type="submission" date="2017-03" db="EMBL/GenBank/DDBJ databases">
        <title>Genome Survey of Euroglyphus maynei.</title>
        <authorList>
            <person name="Arlian L.G."/>
            <person name="Morgan M.S."/>
            <person name="Rider S.D."/>
        </authorList>
    </citation>
    <scope>NUCLEOTIDE SEQUENCE [LARGE SCALE GENOMIC DNA]</scope>
    <source>
        <strain evidence="2">Arlian Lab</strain>
        <tissue evidence="2">Whole body</tissue>
    </source>
</reference>
<evidence type="ECO:0000256" key="1">
    <source>
        <dbReference type="SAM" id="MobiDB-lite"/>
    </source>
</evidence>
<dbReference type="Proteomes" id="UP000194236">
    <property type="component" value="Unassembled WGS sequence"/>
</dbReference>
<keyword evidence="3" id="KW-1185">Reference proteome</keyword>
<evidence type="ECO:0000313" key="3">
    <source>
        <dbReference type="Proteomes" id="UP000194236"/>
    </source>
</evidence>
<organism evidence="2 3">
    <name type="scientific">Euroglyphus maynei</name>
    <name type="common">Mayne's house dust mite</name>
    <dbReference type="NCBI Taxonomy" id="6958"/>
    <lineage>
        <taxon>Eukaryota</taxon>
        <taxon>Metazoa</taxon>
        <taxon>Ecdysozoa</taxon>
        <taxon>Arthropoda</taxon>
        <taxon>Chelicerata</taxon>
        <taxon>Arachnida</taxon>
        <taxon>Acari</taxon>
        <taxon>Acariformes</taxon>
        <taxon>Sarcoptiformes</taxon>
        <taxon>Astigmata</taxon>
        <taxon>Psoroptidia</taxon>
        <taxon>Analgoidea</taxon>
        <taxon>Pyroglyphidae</taxon>
        <taxon>Pyroglyphinae</taxon>
        <taxon>Euroglyphus</taxon>
    </lineage>
</organism>
<comment type="caution">
    <text evidence="2">The sequence shown here is derived from an EMBL/GenBank/DDBJ whole genome shotgun (WGS) entry which is preliminary data.</text>
</comment>
<proteinExistence type="predicted"/>
<dbReference type="EMBL" id="MUJZ01008111">
    <property type="protein sequence ID" value="OTF82515.1"/>
    <property type="molecule type" value="Genomic_DNA"/>
</dbReference>
<dbReference type="AlphaFoldDB" id="A0A1Y3BTL3"/>
<evidence type="ECO:0000313" key="2">
    <source>
        <dbReference type="EMBL" id="OTF82515.1"/>
    </source>
</evidence>
<protein>
    <submittedName>
        <fullName evidence="2">Uncharacterized protein</fullName>
    </submittedName>
</protein>
<name>A0A1Y3BTL3_EURMA</name>
<sequence length="61" mass="6505">MSSLLSLLLLRTEQDPELKPSRSSSNSSSAIETEEEQPENVPCSDTSSPSAGSMICCFSLP</sequence>
<gene>
    <name evidence="2" type="ORF">BLA29_015304</name>
</gene>